<gene>
    <name evidence="7" type="ORF">AV926_17900</name>
</gene>
<evidence type="ECO:0000256" key="1">
    <source>
        <dbReference type="ARBA" id="ARBA00011063"/>
    </source>
</evidence>
<evidence type="ECO:0000259" key="6">
    <source>
        <dbReference type="SMART" id="SM00226"/>
    </source>
</evidence>
<comment type="caution">
    <text evidence="7">The sequence shown here is derived from an EMBL/GenBank/DDBJ whole genome shotgun (WGS) entry which is preliminary data.</text>
</comment>
<dbReference type="OrthoDB" id="9784339at2"/>
<sequence>MTKVLMVCLGNICRSPLAEGILQSKLSLESFFVDSAGTGDWHIGSQPDKRSIAVAKKYNIDLTTQRARQFKVKDFDTFDRIYVMDRSNYDNVIKLAPTNEAKSKVKLILNEITPGQNTEVPDPYFGGEDGFEHVYQLLDEVCNVIAKDLKS</sequence>
<dbReference type="AlphaFoldDB" id="A0A163UZP7"/>
<feature type="active site" evidence="5">
    <location>
        <position position="14"/>
    </location>
</feature>
<dbReference type="SUPFAM" id="SSF52788">
    <property type="entry name" value="Phosphotyrosine protein phosphatases I"/>
    <property type="match status" value="1"/>
</dbReference>
<evidence type="ECO:0000256" key="2">
    <source>
        <dbReference type="ARBA" id="ARBA00013064"/>
    </source>
</evidence>
<evidence type="ECO:0000256" key="4">
    <source>
        <dbReference type="ARBA" id="ARBA00022912"/>
    </source>
</evidence>
<protein>
    <recommendedName>
        <fullName evidence="2">protein-tyrosine-phosphatase</fullName>
        <ecNumber evidence="2">3.1.3.48</ecNumber>
    </recommendedName>
</protein>
<accession>A0A163UZP7</accession>
<organism evidence="7 8">
    <name type="scientific">Myroides marinus</name>
    <dbReference type="NCBI Taxonomy" id="703342"/>
    <lineage>
        <taxon>Bacteria</taxon>
        <taxon>Pseudomonadati</taxon>
        <taxon>Bacteroidota</taxon>
        <taxon>Flavobacteriia</taxon>
        <taxon>Flavobacteriales</taxon>
        <taxon>Flavobacteriaceae</taxon>
        <taxon>Myroides</taxon>
    </lineage>
</organism>
<keyword evidence="3" id="KW-0378">Hydrolase</keyword>
<evidence type="ECO:0000313" key="8">
    <source>
        <dbReference type="Proteomes" id="UP000076630"/>
    </source>
</evidence>
<dbReference type="InterPro" id="IPR023485">
    <property type="entry name" value="Ptyr_pPase"/>
</dbReference>
<dbReference type="InterPro" id="IPR036196">
    <property type="entry name" value="Ptyr_pPase_sf"/>
</dbReference>
<dbReference type="Gene3D" id="3.40.50.2300">
    <property type="match status" value="1"/>
</dbReference>
<dbReference type="PANTHER" id="PTHR11717">
    <property type="entry name" value="LOW MOLECULAR WEIGHT PROTEIN TYROSINE PHOSPHATASE"/>
    <property type="match status" value="1"/>
</dbReference>
<dbReference type="CDD" id="cd16343">
    <property type="entry name" value="LMWPTP"/>
    <property type="match status" value="1"/>
</dbReference>
<name>A0A163UZP7_9FLAO</name>
<evidence type="ECO:0000313" key="7">
    <source>
        <dbReference type="EMBL" id="KZE74110.1"/>
    </source>
</evidence>
<feature type="domain" description="Phosphotyrosine protein phosphatase I" evidence="6">
    <location>
        <begin position="2"/>
        <end position="148"/>
    </location>
</feature>
<keyword evidence="4" id="KW-0904">Protein phosphatase</keyword>
<dbReference type="EMBL" id="LQNU01000095">
    <property type="protein sequence ID" value="KZE74110.1"/>
    <property type="molecule type" value="Genomic_DNA"/>
</dbReference>
<keyword evidence="8" id="KW-1185">Reference proteome</keyword>
<dbReference type="PRINTS" id="PR00719">
    <property type="entry name" value="LMWPTPASE"/>
</dbReference>
<feature type="active site" description="Proton donor" evidence="5">
    <location>
        <position position="122"/>
    </location>
</feature>
<comment type="similarity">
    <text evidence="1">Belongs to the low molecular weight phosphotyrosine protein phosphatase family.</text>
</comment>
<dbReference type="SMART" id="SM00226">
    <property type="entry name" value="LMWPc"/>
    <property type="match status" value="1"/>
</dbReference>
<dbReference type="Pfam" id="PF01451">
    <property type="entry name" value="LMWPc"/>
    <property type="match status" value="1"/>
</dbReference>
<dbReference type="RefSeq" id="WP_038988440.1">
    <property type="nucleotide sequence ID" value="NZ_JWJO01000114.1"/>
</dbReference>
<proteinExistence type="inferred from homology"/>
<dbReference type="GO" id="GO:0004725">
    <property type="term" value="F:protein tyrosine phosphatase activity"/>
    <property type="evidence" value="ECO:0007669"/>
    <property type="project" value="UniProtKB-EC"/>
</dbReference>
<feature type="active site" description="Nucleophile" evidence="5">
    <location>
        <position position="8"/>
    </location>
</feature>
<dbReference type="InterPro" id="IPR050438">
    <property type="entry name" value="LMW_PTPase"/>
</dbReference>
<dbReference type="Proteomes" id="UP000076630">
    <property type="component" value="Unassembled WGS sequence"/>
</dbReference>
<evidence type="ECO:0000256" key="5">
    <source>
        <dbReference type="PIRSR" id="PIRSR617867-1"/>
    </source>
</evidence>
<dbReference type="PANTHER" id="PTHR11717:SF7">
    <property type="entry name" value="LOW MOLECULAR WEIGHT PHOSPHOTYROSINE PROTEIN PHOSPHATASE"/>
    <property type="match status" value="1"/>
</dbReference>
<dbReference type="InterPro" id="IPR017867">
    <property type="entry name" value="Tyr_phospatase_low_mol_wt"/>
</dbReference>
<dbReference type="EC" id="3.1.3.48" evidence="2"/>
<evidence type="ECO:0000256" key="3">
    <source>
        <dbReference type="ARBA" id="ARBA00022801"/>
    </source>
</evidence>
<reference evidence="7 8" key="1">
    <citation type="submission" date="2016-01" db="EMBL/GenBank/DDBJ databases">
        <title>Whole genome sequencing of Myroides marinus L41.</title>
        <authorList>
            <person name="Hong K.W."/>
        </authorList>
    </citation>
    <scope>NUCLEOTIDE SEQUENCE [LARGE SCALE GENOMIC DNA]</scope>
    <source>
        <strain evidence="7 8">L41</strain>
    </source>
</reference>